<gene>
    <name evidence="2" type="ORF">AWC17_10240</name>
</gene>
<protein>
    <submittedName>
        <fullName evidence="2">Crp/Fnr family transcriptional regulator</fullName>
    </submittedName>
</protein>
<dbReference type="InterPro" id="IPR018490">
    <property type="entry name" value="cNMP-bd_dom_sf"/>
</dbReference>
<dbReference type="CDD" id="cd00038">
    <property type="entry name" value="CAP_ED"/>
    <property type="match status" value="1"/>
</dbReference>
<dbReference type="InterPro" id="IPR000595">
    <property type="entry name" value="cNMP-bd_dom"/>
</dbReference>
<dbReference type="Pfam" id="PF00027">
    <property type="entry name" value="cNMP_binding"/>
    <property type="match status" value="1"/>
</dbReference>
<proteinExistence type="predicted"/>
<dbReference type="PROSITE" id="PS50042">
    <property type="entry name" value="CNMP_BINDING_3"/>
    <property type="match status" value="1"/>
</dbReference>
<dbReference type="SMART" id="SM00100">
    <property type="entry name" value="cNMP"/>
    <property type="match status" value="1"/>
</dbReference>
<dbReference type="EMBL" id="LQPH01000144">
    <property type="protein sequence ID" value="ORW18616.1"/>
    <property type="molecule type" value="Genomic_DNA"/>
</dbReference>
<keyword evidence="3" id="KW-1185">Reference proteome</keyword>
<dbReference type="Proteomes" id="UP000193781">
    <property type="component" value="Unassembled WGS sequence"/>
</dbReference>
<evidence type="ECO:0000313" key="3">
    <source>
        <dbReference type="Proteomes" id="UP000193781"/>
    </source>
</evidence>
<sequence length="154" mass="17410">MRTLEGVLARHPFFRGMDPRHLQLAVGCAANMRFSAGELIFREGHPADHFYLIRAGRIALETPVLGRGSLTVQTLGDGDILGWSWLVPPYNSRFDARAVETTRAIGFDGKCLRDKCEEDHELGYELQKRVIAVLGEYLDATRFRLLDIYADVME</sequence>
<reference evidence="2 3" key="1">
    <citation type="submission" date="2016-01" db="EMBL/GenBank/DDBJ databases">
        <title>The new phylogeny of the genus Mycobacterium.</title>
        <authorList>
            <person name="Tarcisio F."/>
            <person name="Conor M."/>
            <person name="Antonella G."/>
            <person name="Elisabetta G."/>
            <person name="Giulia F.S."/>
            <person name="Sara T."/>
            <person name="Anna F."/>
            <person name="Clotilde B."/>
            <person name="Roberto B."/>
            <person name="Veronica D.S."/>
            <person name="Fabio R."/>
            <person name="Monica P."/>
            <person name="Olivier J."/>
            <person name="Enrico T."/>
            <person name="Nicola S."/>
        </authorList>
    </citation>
    <scope>NUCLEOTIDE SEQUENCE [LARGE SCALE GENOMIC DNA]</scope>
    <source>
        <strain evidence="2 3">DSM 44803</strain>
    </source>
</reference>
<dbReference type="Gene3D" id="2.60.120.10">
    <property type="entry name" value="Jelly Rolls"/>
    <property type="match status" value="1"/>
</dbReference>
<evidence type="ECO:0000259" key="1">
    <source>
        <dbReference type="PROSITE" id="PS50042"/>
    </source>
</evidence>
<dbReference type="AlphaFoldDB" id="A0A0F5NFW3"/>
<dbReference type="RefSeq" id="WP_046182696.1">
    <property type="nucleotide sequence ID" value="NZ_JACKSS010000105.1"/>
</dbReference>
<organism evidence="2 3">
    <name type="scientific">Mycobacterium nebraskense</name>
    <dbReference type="NCBI Taxonomy" id="244292"/>
    <lineage>
        <taxon>Bacteria</taxon>
        <taxon>Bacillati</taxon>
        <taxon>Actinomycetota</taxon>
        <taxon>Actinomycetes</taxon>
        <taxon>Mycobacteriales</taxon>
        <taxon>Mycobacteriaceae</taxon>
        <taxon>Mycobacterium</taxon>
    </lineage>
</organism>
<dbReference type="STRING" id="244292.ABW17_00145"/>
<dbReference type="SUPFAM" id="SSF51206">
    <property type="entry name" value="cAMP-binding domain-like"/>
    <property type="match status" value="1"/>
</dbReference>
<evidence type="ECO:0000313" key="2">
    <source>
        <dbReference type="EMBL" id="ORW18616.1"/>
    </source>
</evidence>
<feature type="domain" description="Cyclic nucleotide-binding" evidence="1">
    <location>
        <begin position="13"/>
        <end position="82"/>
    </location>
</feature>
<accession>A0A0F5NFW3</accession>
<dbReference type="InterPro" id="IPR014710">
    <property type="entry name" value="RmlC-like_jellyroll"/>
</dbReference>
<dbReference type="OrthoDB" id="290916at2"/>
<comment type="caution">
    <text evidence="2">The sequence shown here is derived from an EMBL/GenBank/DDBJ whole genome shotgun (WGS) entry which is preliminary data.</text>
</comment>
<name>A0A0F5NFW3_9MYCO</name>